<name>Q60BY7_METCA</name>
<feature type="region of interest" description="Disordered" evidence="2">
    <location>
        <begin position="171"/>
        <end position="211"/>
    </location>
</feature>
<dbReference type="Proteomes" id="UP000006821">
    <property type="component" value="Chromosome"/>
</dbReference>
<keyword evidence="1" id="KW-0175">Coiled coil</keyword>
<evidence type="ECO:0000256" key="2">
    <source>
        <dbReference type="SAM" id="MobiDB-lite"/>
    </source>
</evidence>
<accession>Q60BY7</accession>
<dbReference type="STRING" id="243233.MCA0326"/>
<dbReference type="HOGENOM" id="CLU_081304_1_1_6"/>
<keyword evidence="3" id="KW-0472">Membrane</keyword>
<dbReference type="InterPro" id="IPR052534">
    <property type="entry name" value="Extracell_DNA_Util/SecSys_Comp"/>
</dbReference>
<evidence type="ECO:0000313" key="4">
    <source>
        <dbReference type="EMBL" id="AAU90414.1"/>
    </source>
</evidence>
<feature type="transmembrane region" description="Helical" evidence="3">
    <location>
        <begin position="31"/>
        <end position="49"/>
    </location>
</feature>
<evidence type="ECO:0000313" key="5">
    <source>
        <dbReference type="Proteomes" id="UP000006821"/>
    </source>
</evidence>
<evidence type="ECO:0000256" key="1">
    <source>
        <dbReference type="SAM" id="Coils"/>
    </source>
</evidence>
<dbReference type="eggNOG" id="COG3166">
    <property type="taxonomic scope" value="Bacteria"/>
</dbReference>
<reference evidence="4 5" key="1">
    <citation type="journal article" date="2004" name="PLoS Biol.">
        <title>Genomic insights into methanotrophy: the complete genome sequence of Methylococcus capsulatus (Bath).</title>
        <authorList>
            <person name="Ward N.L."/>
            <person name="Larsen O."/>
            <person name="Sakwa J."/>
            <person name="Bruseth L."/>
            <person name="Khouri H.M."/>
            <person name="Durkin A.S."/>
            <person name="Dimitrov G."/>
            <person name="Jiang L."/>
            <person name="Scanlan D."/>
            <person name="Kang K.H."/>
            <person name="Lewis M.R."/>
            <person name="Nelson K.E."/>
            <person name="Methe B.A."/>
            <person name="Wu M."/>
            <person name="Heidelberg J.F."/>
            <person name="Paulsen I.T."/>
            <person name="Fouts D.E."/>
            <person name="Ravel J."/>
            <person name="Tettelin H."/>
            <person name="Ren Q."/>
            <person name="Read T.D."/>
            <person name="DeBoy R.T."/>
            <person name="Seshadri R."/>
            <person name="Salzberg S.L."/>
            <person name="Jensen H.B."/>
            <person name="Birkeland N.K."/>
            <person name="Nelson W.C."/>
            <person name="Dodson R.J."/>
            <person name="Grindhaug S.H."/>
            <person name="Holt I.E."/>
            <person name="Eidhammer I."/>
            <person name="Jonasen I."/>
            <person name="Vanaken S."/>
            <person name="Utterback T.R."/>
            <person name="Feldblyum T.V."/>
            <person name="Fraser C.M."/>
            <person name="Lillehaug J.R."/>
            <person name="Eisen J.A."/>
        </authorList>
    </citation>
    <scope>NUCLEOTIDE SEQUENCE [LARGE SCALE GENOMIC DNA]</scope>
    <source>
        <strain evidence="5">ATCC 33009 / NCIMB 11132 / Bath</strain>
    </source>
</reference>
<dbReference type="PANTHER" id="PTHR40278:SF2">
    <property type="entry name" value="TYPE IV PILUS INNER MEMBRANE COMPONENT PILN"/>
    <property type="match status" value="1"/>
</dbReference>
<gene>
    <name evidence="4" type="primary">pilN</name>
    <name evidence="4" type="ordered locus">MCA0326</name>
</gene>
<feature type="compositionally biased region" description="Basic and acidic residues" evidence="2">
    <location>
        <begin position="171"/>
        <end position="185"/>
    </location>
</feature>
<dbReference type="Pfam" id="PF05137">
    <property type="entry name" value="PilN"/>
    <property type="match status" value="1"/>
</dbReference>
<dbReference type="PANTHER" id="PTHR40278">
    <property type="entry name" value="DNA UTILIZATION PROTEIN HOFN"/>
    <property type="match status" value="1"/>
</dbReference>
<dbReference type="GO" id="GO:0043683">
    <property type="term" value="P:type IV pilus assembly"/>
    <property type="evidence" value="ECO:0007669"/>
    <property type="project" value="TreeGrafter"/>
</dbReference>
<feature type="coiled-coil region" evidence="1">
    <location>
        <begin position="57"/>
        <end position="101"/>
    </location>
</feature>
<dbReference type="GO" id="GO:0043107">
    <property type="term" value="P:type IV pilus-dependent motility"/>
    <property type="evidence" value="ECO:0007669"/>
    <property type="project" value="TreeGrafter"/>
</dbReference>
<keyword evidence="3" id="KW-1133">Transmembrane helix</keyword>
<dbReference type="AlphaFoldDB" id="Q60BY7"/>
<dbReference type="InterPro" id="IPR007813">
    <property type="entry name" value="PilN"/>
</dbReference>
<proteinExistence type="predicted"/>
<dbReference type="EMBL" id="AE017282">
    <property type="protein sequence ID" value="AAU90414.1"/>
    <property type="molecule type" value="Genomic_DNA"/>
</dbReference>
<sequence length="211" mass="23974">MRPGTAEFRLMARINLLPWRAALRRERQKEFALWTGLGLALTAAMMLLIRTQISAAMDTQNRRNQYLEGEIGALERQIAEIRDLEAKKSRLVAKMEIIQQLQLSRPEEVHLFDEIARTVPEGVSLRDLTQEERAITVNGFAQSNARVSAYMRNLEGSEWLYDPVLEVIENKQDAQGRGKEREKGSRFTLRMKQGPRGRTGEESLPGGKAAP</sequence>
<evidence type="ECO:0000256" key="3">
    <source>
        <dbReference type="SAM" id="Phobius"/>
    </source>
</evidence>
<dbReference type="KEGG" id="mca:MCA0326"/>
<protein>
    <submittedName>
        <fullName evidence="4">Type 4 fimbrial biogenesis protein PilN</fullName>
    </submittedName>
</protein>
<organism evidence="4 5">
    <name type="scientific">Methylococcus capsulatus (strain ATCC 33009 / NCIMB 11132 / Bath)</name>
    <dbReference type="NCBI Taxonomy" id="243233"/>
    <lineage>
        <taxon>Bacteria</taxon>
        <taxon>Pseudomonadati</taxon>
        <taxon>Pseudomonadota</taxon>
        <taxon>Gammaproteobacteria</taxon>
        <taxon>Methylococcales</taxon>
        <taxon>Methylococcaceae</taxon>
        <taxon>Methylococcus</taxon>
    </lineage>
</organism>
<keyword evidence="3" id="KW-0812">Transmembrane</keyword>